<proteinExistence type="inferred from homology"/>
<dbReference type="SUPFAM" id="SSF47113">
    <property type="entry name" value="Histone-fold"/>
    <property type="match status" value="1"/>
</dbReference>
<dbReference type="GO" id="GO:0046982">
    <property type="term" value="F:protein heterodimerization activity"/>
    <property type="evidence" value="ECO:0007669"/>
    <property type="project" value="InterPro"/>
</dbReference>
<dbReference type="EMBL" id="CCBQ010000011">
    <property type="protein sequence ID" value="CDO92063.1"/>
    <property type="molecule type" value="Genomic_DNA"/>
</dbReference>
<dbReference type="GO" id="GO:0005669">
    <property type="term" value="C:transcription factor TFIID complex"/>
    <property type="evidence" value="ECO:0007669"/>
    <property type="project" value="InterPro"/>
</dbReference>
<comment type="similarity">
    <text evidence="2">Belongs to the TAF11 family.</text>
</comment>
<dbReference type="OrthoDB" id="28335at2759"/>
<dbReference type="AlphaFoldDB" id="A0A0A8KZP4"/>
<dbReference type="Gene3D" id="1.10.20.10">
    <property type="entry name" value="Histone, subunit A"/>
    <property type="match status" value="1"/>
</dbReference>
<dbReference type="Pfam" id="PF04719">
    <property type="entry name" value="TAFII28"/>
    <property type="match status" value="1"/>
</dbReference>
<evidence type="ECO:0000313" key="8">
    <source>
        <dbReference type="EMBL" id="CDO92063.1"/>
    </source>
</evidence>
<keyword evidence="9" id="KW-1185">Reference proteome</keyword>
<dbReference type="GO" id="GO:0051123">
    <property type="term" value="P:RNA polymerase II preinitiation complex assembly"/>
    <property type="evidence" value="ECO:0007669"/>
    <property type="project" value="InterPro"/>
</dbReference>
<accession>A0A0A8KZP4</accession>
<dbReference type="PANTHER" id="PTHR13218">
    <property type="entry name" value="TRANSCRIPTION INITIATION FACTOR TFIID SUBUNIT 11-RELATED"/>
    <property type="match status" value="1"/>
</dbReference>
<evidence type="ECO:0000256" key="5">
    <source>
        <dbReference type="ARBA" id="ARBA00023242"/>
    </source>
</evidence>
<feature type="domain" description="TAFII28-like protein" evidence="7">
    <location>
        <begin position="136"/>
        <end position="203"/>
    </location>
</feature>
<name>A0A0A8KZP4_9SACH</name>
<dbReference type="InterPro" id="IPR009072">
    <property type="entry name" value="Histone-fold"/>
</dbReference>
<reference evidence="8 9" key="1">
    <citation type="submission" date="2014-03" db="EMBL/GenBank/DDBJ databases">
        <title>The genome of Kluyveromyces dobzhanskii.</title>
        <authorList>
            <person name="Nystedt B."/>
            <person name="Astrom S."/>
        </authorList>
    </citation>
    <scope>NUCLEOTIDE SEQUENCE [LARGE SCALE GENOMIC DNA]</scope>
    <source>
        <strain evidence="8 9">CBS 2104</strain>
    </source>
</reference>
<evidence type="ECO:0000256" key="4">
    <source>
        <dbReference type="ARBA" id="ARBA00023163"/>
    </source>
</evidence>
<evidence type="ECO:0000256" key="6">
    <source>
        <dbReference type="SAM" id="MobiDB-lite"/>
    </source>
</evidence>
<keyword evidence="4" id="KW-0804">Transcription</keyword>
<dbReference type="Proteomes" id="UP000031516">
    <property type="component" value="Unassembled WGS sequence"/>
</dbReference>
<evidence type="ECO:0000313" key="9">
    <source>
        <dbReference type="Proteomes" id="UP000031516"/>
    </source>
</evidence>
<dbReference type="InterPro" id="IPR006809">
    <property type="entry name" value="TAFII28_dom"/>
</dbReference>
<organism evidence="8 9">
    <name type="scientific">Kluyveromyces dobzhanskii CBS 2104</name>
    <dbReference type="NCBI Taxonomy" id="1427455"/>
    <lineage>
        <taxon>Eukaryota</taxon>
        <taxon>Fungi</taxon>
        <taxon>Dikarya</taxon>
        <taxon>Ascomycota</taxon>
        <taxon>Saccharomycotina</taxon>
        <taxon>Saccharomycetes</taxon>
        <taxon>Saccharomycetales</taxon>
        <taxon>Saccharomycetaceae</taxon>
        <taxon>Kluyveromyces</taxon>
    </lineage>
</organism>
<evidence type="ECO:0000256" key="3">
    <source>
        <dbReference type="ARBA" id="ARBA00023015"/>
    </source>
</evidence>
<dbReference type="InterPro" id="IPR045127">
    <property type="entry name" value="TAF11-like"/>
</dbReference>
<dbReference type="PANTHER" id="PTHR13218:SF8">
    <property type="entry name" value="TRANSCRIPTION INITIATION FACTOR TFIID SUBUNIT 11"/>
    <property type="match status" value="1"/>
</dbReference>
<gene>
    <name evidence="8" type="ORF">KLDO_g392</name>
</gene>
<evidence type="ECO:0000259" key="7">
    <source>
        <dbReference type="Pfam" id="PF04719"/>
    </source>
</evidence>
<comment type="caution">
    <text evidence="8">The sequence shown here is derived from an EMBL/GenBank/DDBJ whole genome shotgun (WGS) entry which is preliminary data.</text>
</comment>
<protein>
    <submittedName>
        <fullName evidence="8">WGS project CCBQ000000000 data, contig 00105</fullName>
    </submittedName>
</protein>
<dbReference type="CDD" id="cd08048">
    <property type="entry name" value="HFD_TAF11"/>
    <property type="match status" value="1"/>
</dbReference>
<evidence type="ECO:0000256" key="2">
    <source>
        <dbReference type="ARBA" id="ARBA00009788"/>
    </source>
</evidence>
<evidence type="ECO:0000256" key="1">
    <source>
        <dbReference type="ARBA" id="ARBA00004123"/>
    </source>
</evidence>
<feature type="region of interest" description="Disordered" evidence="6">
    <location>
        <begin position="239"/>
        <end position="260"/>
    </location>
</feature>
<dbReference type="GO" id="GO:0016251">
    <property type="term" value="F:RNA polymerase II general transcription initiation factor activity"/>
    <property type="evidence" value="ECO:0007669"/>
    <property type="project" value="TreeGrafter"/>
</dbReference>
<keyword evidence="5" id="KW-0539">Nucleus</keyword>
<keyword evidence="3" id="KW-0805">Transcription regulation</keyword>
<comment type="subcellular location">
    <subcellularLocation>
        <location evidence="1">Nucleus</location>
    </subcellularLocation>
</comment>
<sequence>MSETEGPLYKLPLESYQPSITYANYISTKQMIEQVLNEDQEYLMWKLDNKRLGGNMREYMEDFKNELESYENMEWHRKPQTTSQSPNNHNKVAKKQNWELNRIPSNSVFARDIYEQKINNMPRPRELDETELKKLFMSRLDEEQMNRYEVFKRTSLAKNQIKKISGVVTNQTVANNINLLLGGVGKIFVGEIVEKALDIKEKWLLGLALNRFDERKKISAYLKKHLKKLTRLVERSDSEDSYNDINDSVEESEAESVDTDDEAEKKFMKASNDLLQAQNNVESVRKGLIKQYNILVTKFNSLDVSVEKYKNSPLLPEHVHEAWRLYRIENHTLPSGQYRNQGEANGLMFR</sequence>